<reference evidence="2 3" key="1">
    <citation type="journal article" date="2012" name="J. Bacteriol.">
        <title>Genome Sequence of Gallaecimonas xiamenensis Type Strain 3-C-1.</title>
        <authorList>
            <person name="Lai Q."/>
            <person name="Wang L."/>
            <person name="Wang W."/>
            <person name="Shao Z."/>
        </authorList>
    </citation>
    <scope>NUCLEOTIDE SEQUENCE [LARGE SCALE GENOMIC DNA]</scope>
    <source>
        <strain evidence="2 3">3-C-1</strain>
    </source>
</reference>
<organism evidence="2 3">
    <name type="scientific">Gallaecimonas xiamenensis 3-C-1</name>
    <dbReference type="NCBI Taxonomy" id="745411"/>
    <lineage>
        <taxon>Bacteria</taxon>
        <taxon>Pseudomonadati</taxon>
        <taxon>Pseudomonadota</taxon>
        <taxon>Gammaproteobacteria</taxon>
        <taxon>Enterobacterales</taxon>
        <taxon>Gallaecimonadaceae</taxon>
        <taxon>Gallaecimonas</taxon>
    </lineage>
</organism>
<evidence type="ECO:0000313" key="3">
    <source>
        <dbReference type="Proteomes" id="UP000006755"/>
    </source>
</evidence>
<evidence type="ECO:0000256" key="1">
    <source>
        <dbReference type="SAM" id="Phobius"/>
    </source>
</evidence>
<keyword evidence="3" id="KW-1185">Reference proteome</keyword>
<keyword evidence="1" id="KW-0472">Membrane</keyword>
<sequence length="105" mass="11030">MNSLFEFAYIAGLIAIWSGLVVTLWRFYQLAFRLTVLGALRFTAVSVALACLLYLPAAVAGSWAFCLSAKVGLCVFGGYAGTGLVAAGVVLVLRSVRAGRVLVVA</sequence>
<keyword evidence="1" id="KW-0812">Transmembrane</keyword>
<feature type="transmembrane region" description="Helical" evidence="1">
    <location>
        <begin position="40"/>
        <end position="65"/>
    </location>
</feature>
<keyword evidence="1" id="KW-1133">Transmembrane helix</keyword>
<name>K2J3H8_9GAMM</name>
<comment type="caution">
    <text evidence="2">The sequence shown here is derived from an EMBL/GenBank/DDBJ whole genome shotgun (WGS) entry which is preliminary data.</text>
</comment>
<proteinExistence type="predicted"/>
<protein>
    <submittedName>
        <fullName evidence="2">Uncharacterized protein</fullName>
    </submittedName>
</protein>
<dbReference type="Proteomes" id="UP000006755">
    <property type="component" value="Unassembled WGS sequence"/>
</dbReference>
<gene>
    <name evidence="2" type="ORF">B3C1_15087</name>
</gene>
<dbReference type="EMBL" id="AMRI01000024">
    <property type="protein sequence ID" value="EKE69447.1"/>
    <property type="molecule type" value="Genomic_DNA"/>
</dbReference>
<evidence type="ECO:0000313" key="2">
    <source>
        <dbReference type="EMBL" id="EKE69447.1"/>
    </source>
</evidence>
<accession>K2J3H8</accession>
<feature type="transmembrane region" description="Helical" evidence="1">
    <location>
        <begin position="6"/>
        <end position="28"/>
    </location>
</feature>
<dbReference type="AlphaFoldDB" id="K2J3H8"/>
<feature type="transmembrane region" description="Helical" evidence="1">
    <location>
        <begin position="71"/>
        <end position="93"/>
    </location>
</feature>